<proteinExistence type="predicted"/>
<keyword evidence="1" id="KW-0812">Transmembrane</keyword>
<feature type="transmembrane region" description="Helical" evidence="1">
    <location>
        <begin position="40"/>
        <end position="60"/>
    </location>
</feature>
<protein>
    <recommendedName>
        <fullName evidence="4">Transmembrane protein</fullName>
    </recommendedName>
</protein>
<evidence type="ECO:0000256" key="1">
    <source>
        <dbReference type="SAM" id="Phobius"/>
    </source>
</evidence>
<keyword evidence="1" id="KW-0472">Membrane</keyword>
<keyword evidence="1" id="KW-1133">Transmembrane helix</keyword>
<evidence type="ECO:0008006" key="4">
    <source>
        <dbReference type="Google" id="ProtNLM"/>
    </source>
</evidence>
<evidence type="ECO:0000313" key="3">
    <source>
        <dbReference type="Proteomes" id="UP000006512"/>
    </source>
</evidence>
<sequence>MTIMSFPESQLWDLINDGRDRMSLEQRRLWDAICVPPQEWTLATFGSFWVVAMIGSYVIYYNHLEDGFARSHWNQLGVIDRYGSEQSELEDEVQRQISRIAIGYDPGPHSGPPIAGEY</sequence>
<reference evidence="3" key="1">
    <citation type="submission" date="2011-03" db="EMBL/GenBank/DDBJ databases">
        <title>Draft genome sequence of Brevundimonas diminuta.</title>
        <authorList>
            <person name="Brown P.J.B."/>
            <person name="Buechlein A."/>
            <person name="Hemmerich C."/>
            <person name="Brun Y.V."/>
        </authorList>
    </citation>
    <scope>NUCLEOTIDE SEQUENCE [LARGE SCALE GENOMIC DNA]</scope>
    <source>
        <strain evidence="3">C19</strain>
    </source>
</reference>
<name>F4QGH9_9CAUL</name>
<dbReference type="EMBL" id="GL883077">
    <property type="protein sequence ID" value="EGF93660.1"/>
    <property type="molecule type" value="Genomic_DNA"/>
</dbReference>
<dbReference type="Proteomes" id="UP000006512">
    <property type="component" value="Unassembled WGS sequence"/>
</dbReference>
<organism evidence="2 3">
    <name type="scientific">Asticcacaulis biprosthecium C19</name>
    <dbReference type="NCBI Taxonomy" id="715226"/>
    <lineage>
        <taxon>Bacteria</taxon>
        <taxon>Pseudomonadati</taxon>
        <taxon>Pseudomonadota</taxon>
        <taxon>Alphaproteobacteria</taxon>
        <taxon>Caulobacterales</taxon>
        <taxon>Caulobacteraceae</taxon>
        <taxon>Asticcacaulis</taxon>
    </lineage>
</organism>
<dbReference type="STRING" id="715226.ABI_21010"/>
<dbReference type="eggNOG" id="ENOG50333R4">
    <property type="taxonomic scope" value="Bacteria"/>
</dbReference>
<keyword evidence="3" id="KW-1185">Reference proteome</keyword>
<dbReference type="AlphaFoldDB" id="F4QGH9"/>
<gene>
    <name evidence="2" type="ORF">ABI_21010</name>
</gene>
<accession>F4QGH9</accession>
<evidence type="ECO:0000313" key="2">
    <source>
        <dbReference type="EMBL" id="EGF93660.1"/>
    </source>
</evidence>
<dbReference type="HOGENOM" id="CLU_164511_0_0_5"/>